<dbReference type="EMBL" id="LATX01002139">
    <property type="protein sequence ID" value="KTB33739.1"/>
    <property type="molecule type" value="Genomic_DNA"/>
</dbReference>
<name>A0A0W0FBM7_MONRR</name>
<dbReference type="Proteomes" id="UP000054988">
    <property type="component" value="Unassembled WGS sequence"/>
</dbReference>
<reference evidence="1 2" key="1">
    <citation type="submission" date="2015-12" db="EMBL/GenBank/DDBJ databases">
        <title>Draft genome sequence of Moniliophthora roreri, the causal agent of frosty pod rot of cacao.</title>
        <authorList>
            <person name="Aime M.C."/>
            <person name="Diaz-Valderrama J.R."/>
            <person name="Kijpornyongpan T."/>
            <person name="Phillips-Mora W."/>
        </authorList>
    </citation>
    <scope>NUCLEOTIDE SEQUENCE [LARGE SCALE GENOMIC DNA]</scope>
    <source>
        <strain evidence="1 2">MCA 2952</strain>
    </source>
</reference>
<proteinExistence type="predicted"/>
<evidence type="ECO:0000313" key="2">
    <source>
        <dbReference type="Proteomes" id="UP000054988"/>
    </source>
</evidence>
<accession>A0A0W0FBM7</accession>
<organism evidence="1 2">
    <name type="scientific">Moniliophthora roreri</name>
    <name type="common">Frosty pod rot fungus</name>
    <name type="synonym">Monilia roreri</name>
    <dbReference type="NCBI Taxonomy" id="221103"/>
    <lineage>
        <taxon>Eukaryota</taxon>
        <taxon>Fungi</taxon>
        <taxon>Dikarya</taxon>
        <taxon>Basidiomycota</taxon>
        <taxon>Agaricomycotina</taxon>
        <taxon>Agaricomycetes</taxon>
        <taxon>Agaricomycetidae</taxon>
        <taxon>Agaricales</taxon>
        <taxon>Marasmiineae</taxon>
        <taxon>Marasmiaceae</taxon>
        <taxon>Moniliophthora</taxon>
    </lineage>
</organism>
<protein>
    <submittedName>
        <fullName evidence="1">Uncharacterized protein</fullName>
    </submittedName>
</protein>
<sequence>METQWVICLSEIDYVYVHITTYLIQMIKEIVLIKNSYKSNEDEMEQDQDQIEIDRTPPQTDDEVVNYVQILSQEGGVRYLDYIMASALSIDNKKWIAACHDELKSLRERNVYKLVDLPQG</sequence>
<gene>
    <name evidence="1" type="ORF">WG66_13682</name>
</gene>
<dbReference type="AlphaFoldDB" id="A0A0W0FBM7"/>
<comment type="caution">
    <text evidence="1">The sequence shown here is derived from an EMBL/GenBank/DDBJ whole genome shotgun (WGS) entry which is preliminary data.</text>
</comment>
<evidence type="ECO:0000313" key="1">
    <source>
        <dbReference type="EMBL" id="KTB33739.1"/>
    </source>
</evidence>